<dbReference type="Gene3D" id="3.30.530.20">
    <property type="match status" value="1"/>
</dbReference>
<feature type="domain" description="Activator of Hsp90 ATPase homologue 1/2-like C-terminal" evidence="2">
    <location>
        <begin position="17"/>
        <end position="141"/>
    </location>
</feature>
<protein>
    <submittedName>
        <fullName evidence="3">SRPBCC family protein</fullName>
    </submittedName>
</protein>
<dbReference type="RefSeq" id="WP_344663230.1">
    <property type="nucleotide sequence ID" value="NZ_BAAAQM010000104.1"/>
</dbReference>
<sequence>MTTDMQDRIERETLIAASQDRVWSLVTEPGFWVAPTGVTAVPGETIVAHHDEYGDFPVQVEKIDPKSYVSYRWASAFSGQELREGITTLIEFTLTPEADGTRLRVVESGFASLDAPDEQRRGALKDNTGGWEQVMDAFKKRAEEAA</sequence>
<gene>
    <name evidence="3" type="ORF">GCM10009838_88200</name>
</gene>
<dbReference type="Proteomes" id="UP001499854">
    <property type="component" value="Unassembled WGS sequence"/>
</dbReference>
<dbReference type="Pfam" id="PF08327">
    <property type="entry name" value="AHSA1"/>
    <property type="match status" value="1"/>
</dbReference>
<name>A0ABP5EZT6_9ACTN</name>
<dbReference type="InterPro" id="IPR013538">
    <property type="entry name" value="ASHA1/2-like_C"/>
</dbReference>
<evidence type="ECO:0000256" key="1">
    <source>
        <dbReference type="ARBA" id="ARBA00006817"/>
    </source>
</evidence>
<comment type="caution">
    <text evidence="3">The sequence shown here is derived from an EMBL/GenBank/DDBJ whole genome shotgun (WGS) entry which is preliminary data.</text>
</comment>
<organism evidence="3 4">
    <name type="scientific">Catenulispora subtropica</name>
    <dbReference type="NCBI Taxonomy" id="450798"/>
    <lineage>
        <taxon>Bacteria</taxon>
        <taxon>Bacillati</taxon>
        <taxon>Actinomycetota</taxon>
        <taxon>Actinomycetes</taxon>
        <taxon>Catenulisporales</taxon>
        <taxon>Catenulisporaceae</taxon>
        <taxon>Catenulispora</taxon>
    </lineage>
</organism>
<proteinExistence type="inferred from homology"/>
<accession>A0ABP5EZT6</accession>
<keyword evidence="4" id="KW-1185">Reference proteome</keyword>
<dbReference type="SUPFAM" id="SSF55961">
    <property type="entry name" value="Bet v1-like"/>
    <property type="match status" value="1"/>
</dbReference>
<evidence type="ECO:0000313" key="4">
    <source>
        <dbReference type="Proteomes" id="UP001499854"/>
    </source>
</evidence>
<dbReference type="InterPro" id="IPR023393">
    <property type="entry name" value="START-like_dom_sf"/>
</dbReference>
<evidence type="ECO:0000259" key="2">
    <source>
        <dbReference type="Pfam" id="PF08327"/>
    </source>
</evidence>
<evidence type="ECO:0000313" key="3">
    <source>
        <dbReference type="EMBL" id="GAA2008206.1"/>
    </source>
</evidence>
<dbReference type="EMBL" id="BAAAQM010000104">
    <property type="protein sequence ID" value="GAA2008206.1"/>
    <property type="molecule type" value="Genomic_DNA"/>
</dbReference>
<reference evidence="4" key="1">
    <citation type="journal article" date="2019" name="Int. J. Syst. Evol. Microbiol.">
        <title>The Global Catalogue of Microorganisms (GCM) 10K type strain sequencing project: providing services to taxonomists for standard genome sequencing and annotation.</title>
        <authorList>
            <consortium name="The Broad Institute Genomics Platform"/>
            <consortium name="The Broad Institute Genome Sequencing Center for Infectious Disease"/>
            <person name="Wu L."/>
            <person name="Ma J."/>
        </authorList>
    </citation>
    <scope>NUCLEOTIDE SEQUENCE [LARGE SCALE GENOMIC DNA]</scope>
    <source>
        <strain evidence="4">JCM 16013</strain>
    </source>
</reference>
<comment type="similarity">
    <text evidence="1">Belongs to the AHA1 family.</text>
</comment>